<dbReference type="RefSeq" id="WP_182412110.1">
    <property type="nucleotide sequence ID" value="NZ_CP055153.1"/>
</dbReference>
<accession>A0A7L7L9Z9</accession>
<protein>
    <submittedName>
        <fullName evidence="2">DUF1080 domain-containing protein</fullName>
    </submittedName>
</protein>
<evidence type="ECO:0000313" key="3">
    <source>
        <dbReference type="Proteomes" id="UP000514509"/>
    </source>
</evidence>
<evidence type="ECO:0000313" key="2">
    <source>
        <dbReference type="EMBL" id="QMU29650.1"/>
    </source>
</evidence>
<feature type="domain" description="3-keto-alpha-glucoside-1,2-lyase/3-keto-2-hydroxy-glucal hydratase" evidence="1">
    <location>
        <begin position="36"/>
        <end position="232"/>
    </location>
</feature>
<proteinExistence type="predicted"/>
<keyword evidence="3" id="KW-1185">Reference proteome</keyword>
<dbReference type="Pfam" id="PF06439">
    <property type="entry name" value="3keto-disac_hyd"/>
    <property type="match status" value="1"/>
</dbReference>
<dbReference type="Proteomes" id="UP000514509">
    <property type="component" value="Chromosome"/>
</dbReference>
<dbReference type="KEGG" id="add:HUW48_17150"/>
<dbReference type="Gene3D" id="2.60.120.560">
    <property type="entry name" value="Exo-inulinase, domain 1"/>
    <property type="match status" value="1"/>
</dbReference>
<dbReference type="EMBL" id="CP055153">
    <property type="protein sequence ID" value="QMU29650.1"/>
    <property type="molecule type" value="Genomic_DNA"/>
</dbReference>
<sequence length="242" mass="27040">MNKLSLLVILAAGFLSFTGLAQWENLFIASSLQAQSKSLFNGKDLTGWHVDVPQMDNNSKVKNPFIVRNGLLVSLGKPEGHLITDASFQNYRLELEYRFAAKSGNCGALVHVSTPRALYEMFPKSIEVQMMHQNAGDFWCIEEDITVPDMEKRRGPKENWGVNGDKLRRIPNLTDGSEKPLGQWNALTIECLDNSVKVWVNQDLVNYGFNATARQGQIALQAEGAEVEFRKVLLTPITTLSN</sequence>
<dbReference type="InterPro" id="IPR010496">
    <property type="entry name" value="AL/BT2_dom"/>
</dbReference>
<organism evidence="2 3">
    <name type="scientific">Adhaeribacter radiodurans</name>
    <dbReference type="NCBI Taxonomy" id="2745197"/>
    <lineage>
        <taxon>Bacteria</taxon>
        <taxon>Pseudomonadati</taxon>
        <taxon>Bacteroidota</taxon>
        <taxon>Cytophagia</taxon>
        <taxon>Cytophagales</taxon>
        <taxon>Hymenobacteraceae</taxon>
        <taxon>Adhaeribacter</taxon>
    </lineage>
</organism>
<dbReference type="AlphaFoldDB" id="A0A7L7L9Z9"/>
<gene>
    <name evidence="2" type="ORF">HUW48_17150</name>
</gene>
<name>A0A7L7L9Z9_9BACT</name>
<dbReference type="GO" id="GO:0016787">
    <property type="term" value="F:hydrolase activity"/>
    <property type="evidence" value="ECO:0007669"/>
    <property type="project" value="InterPro"/>
</dbReference>
<evidence type="ECO:0000259" key="1">
    <source>
        <dbReference type="Pfam" id="PF06439"/>
    </source>
</evidence>
<reference evidence="2 3" key="1">
    <citation type="submission" date="2020-08" db="EMBL/GenBank/DDBJ databases">
        <title>Adhaeribacter dokdonensis sp. nov., isolated from the rhizosphere of Elymus tsukushiensis, a plant native to the Dokdo Islands, Republic of Korea.</title>
        <authorList>
            <person name="Ghim S.Y."/>
        </authorList>
    </citation>
    <scope>NUCLEOTIDE SEQUENCE [LARGE SCALE GENOMIC DNA]</scope>
    <source>
        <strain evidence="2 3">KUDC8001</strain>
    </source>
</reference>